<dbReference type="Proteomes" id="UP001550348">
    <property type="component" value="Unassembled WGS sequence"/>
</dbReference>
<evidence type="ECO:0000256" key="1">
    <source>
        <dbReference type="SAM" id="MobiDB-lite"/>
    </source>
</evidence>
<sequence length="80" mass="8758">MTSRSLHAVQRADEVRSAAFRVAVAVRQIENLAKTDTVSAKSWADLRWALDRLTVLVARYKPADPEPDPQIGGAPTRAST</sequence>
<name>A0ABV2VGY7_9ACTN</name>
<gene>
    <name evidence="2" type="ORF">ABZ071_03020</name>
</gene>
<feature type="region of interest" description="Disordered" evidence="1">
    <location>
        <begin position="61"/>
        <end position="80"/>
    </location>
</feature>
<evidence type="ECO:0000313" key="2">
    <source>
        <dbReference type="EMBL" id="MEU0150896.1"/>
    </source>
</evidence>
<reference evidence="2 3" key="1">
    <citation type="submission" date="2024-06" db="EMBL/GenBank/DDBJ databases">
        <title>The Natural Products Discovery Center: Release of the First 8490 Sequenced Strains for Exploring Actinobacteria Biosynthetic Diversity.</title>
        <authorList>
            <person name="Kalkreuter E."/>
            <person name="Kautsar S.A."/>
            <person name="Yang D."/>
            <person name="Bader C.D."/>
            <person name="Teijaro C.N."/>
            <person name="Fluegel L."/>
            <person name="Davis C.M."/>
            <person name="Simpson J.R."/>
            <person name="Lauterbach L."/>
            <person name="Steele A.D."/>
            <person name="Gui C."/>
            <person name="Meng S."/>
            <person name="Li G."/>
            <person name="Viehrig K."/>
            <person name="Ye F."/>
            <person name="Su P."/>
            <person name="Kiefer A.F."/>
            <person name="Nichols A."/>
            <person name="Cepeda A.J."/>
            <person name="Yan W."/>
            <person name="Fan B."/>
            <person name="Jiang Y."/>
            <person name="Adhikari A."/>
            <person name="Zheng C.-J."/>
            <person name="Schuster L."/>
            <person name="Cowan T.M."/>
            <person name="Smanski M.J."/>
            <person name="Chevrette M.G."/>
            <person name="De Carvalho L.P.S."/>
            <person name="Shen B."/>
        </authorList>
    </citation>
    <scope>NUCLEOTIDE SEQUENCE [LARGE SCALE GENOMIC DNA]</scope>
    <source>
        <strain evidence="2 3">NPDC006286</strain>
    </source>
</reference>
<evidence type="ECO:0000313" key="3">
    <source>
        <dbReference type="Proteomes" id="UP001550348"/>
    </source>
</evidence>
<accession>A0ABV2VGY7</accession>
<keyword evidence="3" id="KW-1185">Reference proteome</keyword>
<proteinExistence type="predicted"/>
<comment type="caution">
    <text evidence="2">The sequence shown here is derived from an EMBL/GenBank/DDBJ whole genome shotgun (WGS) entry which is preliminary data.</text>
</comment>
<organism evidence="2 3">
    <name type="scientific">Micromonospora fulviviridis</name>
    <dbReference type="NCBI Taxonomy" id="47860"/>
    <lineage>
        <taxon>Bacteria</taxon>
        <taxon>Bacillati</taxon>
        <taxon>Actinomycetota</taxon>
        <taxon>Actinomycetes</taxon>
        <taxon>Micromonosporales</taxon>
        <taxon>Micromonosporaceae</taxon>
        <taxon>Micromonospora</taxon>
    </lineage>
</organism>
<dbReference type="RefSeq" id="WP_355663063.1">
    <property type="nucleotide sequence ID" value="NZ_JBEXRX010000004.1"/>
</dbReference>
<dbReference type="EMBL" id="JBEXRX010000004">
    <property type="protein sequence ID" value="MEU0150896.1"/>
    <property type="molecule type" value="Genomic_DNA"/>
</dbReference>
<protein>
    <submittedName>
        <fullName evidence="2">Uncharacterized protein</fullName>
    </submittedName>
</protein>